<proteinExistence type="predicted"/>
<comment type="caution">
    <text evidence="2">The sequence shown here is derived from an EMBL/GenBank/DDBJ whole genome shotgun (WGS) entry which is preliminary data.</text>
</comment>
<dbReference type="Proteomes" id="UP000031192">
    <property type="component" value="Unassembled WGS sequence"/>
</dbReference>
<dbReference type="OrthoDB" id="4946999at2759"/>
<dbReference type="AlphaFoldDB" id="A0A0B4HPW6"/>
<keyword evidence="3" id="KW-1185">Reference proteome</keyword>
<accession>A0A0B4HPW6</accession>
<feature type="region of interest" description="Disordered" evidence="1">
    <location>
        <begin position="156"/>
        <end position="195"/>
    </location>
</feature>
<feature type="compositionally biased region" description="Acidic residues" evidence="1">
    <location>
        <begin position="185"/>
        <end position="195"/>
    </location>
</feature>
<evidence type="ECO:0000256" key="1">
    <source>
        <dbReference type="SAM" id="MobiDB-lite"/>
    </source>
</evidence>
<organism evidence="2 3">
    <name type="scientific">Metarhizium guizhouense (strain ARSEF 977)</name>
    <dbReference type="NCBI Taxonomy" id="1276136"/>
    <lineage>
        <taxon>Eukaryota</taxon>
        <taxon>Fungi</taxon>
        <taxon>Dikarya</taxon>
        <taxon>Ascomycota</taxon>
        <taxon>Pezizomycotina</taxon>
        <taxon>Sordariomycetes</taxon>
        <taxon>Hypocreomycetidae</taxon>
        <taxon>Hypocreales</taxon>
        <taxon>Clavicipitaceae</taxon>
        <taxon>Metarhizium</taxon>
    </lineage>
</organism>
<protein>
    <submittedName>
        <fullName evidence="2">Uncharacterized protein</fullName>
    </submittedName>
</protein>
<sequence>MKTSFESRNILSAMIEVPRPQGGQPHVLLRRDTDCPEDDVVSTPNLEFSGPHDGWCEQTTRNTSRNILCWVRSVKPLSSSPEPFQLVRQPRSTRKYQYLHKKLLTFVLRAYRLDPVLRRRLTKIQLSTKFLRLLDRLSRNQSWDCDGQRARDARTSAVSSDLIDLSPDAEANGIDHTNGHGSNVENDDEYDDGSD</sequence>
<reference evidence="2 3" key="1">
    <citation type="journal article" date="2014" name="Proc. Natl. Acad. Sci. U.S.A.">
        <title>Trajectory and genomic determinants of fungal-pathogen speciation and host adaptation.</title>
        <authorList>
            <person name="Hu X."/>
            <person name="Xiao G."/>
            <person name="Zheng P."/>
            <person name="Shang Y."/>
            <person name="Su Y."/>
            <person name="Zhang X."/>
            <person name="Liu X."/>
            <person name="Zhan S."/>
            <person name="St Leger R.J."/>
            <person name="Wang C."/>
        </authorList>
    </citation>
    <scope>NUCLEOTIDE SEQUENCE [LARGE SCALE GENOMIC DNA]</scope>
    <source>
        <strain evidence="2 3">ARSEF 977</strain>
    </source>
</reference>
<dbReference type="HOGENOM" id="CLU_1396649_0_0_1"/>
<name>A0A0B4HPW6_METGA</name>
<evidence type="ECO:0000313" key="3">
    <source>
        <dbReference type="Proteomes" id="UP000031192"/>
    </source>
</evidence>
<dbReference type="EMBL" id="AZNH01000143">
    <property type="protein sequence ID" value="KID81474.1"/>
    <property type="molecule type" value="Genomic_DNA"/>
</dbReference>
<evidence type="ECO:0000313" key="2">
    <source>
        <dbReference type="EMBL" id="KID81474.1"/>
    </source>
</evidence>
<gene>
    <name evidence="2" type="ORF">MGU_11167</name>
</gene>